<proteinExistence type="predicted"/>
<dbReference type="EMBL" id="JACHND010000002">
    <property type="protein sequence ID" value="MBB4706177.1"/>
    <property type="molecule type" value="Genomic_DNA"/>
</dbReference>
<keyword evidence="2" id="KW-1185">Reference proteome</keyword>
<protein>
    <submittedName>
        <fullName evidence="1">Uncharacterized protein</fullName>
    </submittedName>
</protein>
<comment type="caution">
    <text evidence="1">The sequence shown here is derived from an EMBL/GenBank/DDBJ whole genome shotgun (WGS) entry which is preliminary data.</text>
</comment>
<evidence type="ECO:0000313" key="1">
    <source>
        <dbReference type="EMBL" id="MBB4706177.1"/>
    </source>
</evidence>
<dbReference type="RefSeq" id="WP_184890055.1">
    <property type="nucleotide sequence ID" value="NZ_BOOV01000055.1"/>
</dbReference>
<reference evidence="1 2" key="1">
    <citation type="submission" date="2020-08" db="EMBL/GenBank/DDBJ databases">
        <title>Sequencing the genomes of 1000 actinobacteria strains.</title>
        <authorList>
            <person name="Klenk H.-P."/>
        </authorList>
    </citation>
    <scope>NUCLEOTIDE SEQUENCE [LARGE SCALE GENOMIC DNA]</scope>
    <source>
        <strain evidence="1 2">DSM 45784</strain>
    </source>
</reference>
<organism evidence="1 2">
    <name type="scientific">Sphaerisporangium siamense</name>
    <dbReference type="NCBI Taxonomy" id="795645"/>
    <lineage>
        <taxon>Bacteria</taxon>
        <taxon>Bacillati</taxon>
        <taxon>Actinomycetota</taxon>
        <taxon>Actinomycetes</taxon>
        <taxon>Streptosporangiales</taxon>
        <taxon>Streptosporangiaceae</taxon>
        <taxon>Sphaerisporangium</taxon>
    </lineage>
</organism>
<gene>
    <name evidence="1" type="ORF">BJ982_007807</name>
</gene>
<sequence length="153" mass="16336">MSEPNTIPYSHSLKALDLLDSAAGVNCYTARGPGWVDDGVTAVRDAQVATGHALLAVCEELAGVRAELAALAEDREASSRQVERVIVALERLAARRQEDDDAATTAVLGVVAEVTQPLADIAAAVEALVSAVDERTSAADEQGSRRRWWRWGR</sequence>
<name>A0A7W7GE03_9ACTN</name>
<accession>A0A7W7GE03</accession>
<dbReference type="Proteomes" id="UP000542210">
    <property type="component" value="Unassembled WGS sequence"/>
</dbReference>
<dbReference type="AlphaFoldDB" id="A0A7W7GE03"/>
<evidence type="ECO:0000313" key="2">
    <source>
        <dbReference type="Proteomes" id="UP000542210"/>
    </source>
</evidence>